<evidence type="ECO:0000256" key="4">
    <source>
        <dbReference type="ARBA" id="ARBA00022989"/>
    </source>
</evidence>
<organism evidence="8 9">
    <name type="scientific">Georgenia ruanii</name>
    <dbReference type="NCBI Taxonomy" id="348442"/>
    <lineage>
        <taxon>Bacteria</taxon>
        <taxon>Bacillati</taxon>
        <taxon>Actinomycetota</taxon>
        <taxon>Actinomycetes</taxon>
        <taxon>Micrococcales</taxon>
        <taxon>Bogoriellaceae</taxon>
        <taxon>Georgenia</taxon>
    </lineage>
</organism>
<keyword evidence="2" id="KW-1003">Cell membrane</keyword>
<feature type="domain" description="Cardiolipin synthase N-terminal" evidence="7">
    <location>
        <begin position="40"/>
        <end position="83"/>
    </location>
</feature>
<evidence type="ECO:0000313" key="9">
    <source>
        <dbReference type="Proteomes" id="UP000429644"/>
    </source>
</evidence>
<evidence type="ECO:0000256" key="1">
    <source>
        <dbReference type="ARBA" id="ARBA00004651"/>
    </source>
</evidence>
<gene>
    <name evidence="8" type="ORF">GB882_09725</name>
</gene>
<name>A0A7J9UWE5_9MICO</name>
<dbReference type="GO" id="GO:0005886">
    <property type="term" value="C:plasma membrane"/>
    <property type="evidence" value="ECO:0007669"/>
    <property type="project" value="UniProtKB-SubCell"/>
</dbReference>
<protein>
    <recommendedName>
        <fullName evidence="7">Cardiolipin synthase N-terminal domain-containing protein</fullName>
    </recommendedName>
</protein>
<dbReference type="EMBL" id="WHPD01002099">
    <property type="protein sequence ID" value="MPV88946.1"/>
    <property type="molecule type" value="Genomic_DNA"/>
</dbReference>
<dbReference type="Proteomes" id="UP000429644">
    <property type="component" value="Unassembled WGS sequence"/>
</dbReference>
<keyword evidence="4 6" id="KW-1133">Transmembrane helix</keyword>
<keyword evidence="3 6" id="KW-0812">Transmembrane</keyword>
<evidence type="ECO:0000259" key="7">
    <source>
        <dbReference type="Pfam" id="PF13396"/>
    </source>
</evidence>
<dbReference type="OrthoDB" id="4468841at2"/>
<evidence type="ECO:0000256" key="5">
    <source>
        <dbReference type="ARBA" id="ARBA00023136"/>
    </source>
</evidence>
<keyword evidence="5 6" id="KW-0472">Membrane</keyword>
<dbReference type="Pfam" id="PF13396">
    <property type="entry name" value="PLDc_N"/>
    <property type="match status" value="1"/>
</dbReference>
<reference evidence="8 9" key="1">
    <citation type="submission" date="2019-10" db="EMBL/GenBank/DDBJ databases">
        <title>Georgenia wutianyii sp. nov. and Georgenia yuyongxinii sp. nov. isolated from plateau pika (Ochotona curzoniae) in the Qinghai-Tibet plateau of China.</title>
        <authorList>
            <person name="Tian Z."/>
        </authorList>
    </citation>
    <scope>NUCLEOTIDE SEQUENCE [LARGE SCALE GENOMIC DNA]</scope>
    <source>
        <strain evidence="8 9">JCM 15130</strain>
    </source>
</reference>
<feature type="transmembrane region" description="Helical" evidence="6">
    <location>
        <begin position="62"/>
        <end position="81"/>
    </location>
</feature>
<proteinExistence type="predicted"/>
<evidence type="ECO:0000256" key="6">
    <source>
        <dbReference type="SAM" id="Phobius"/>
    </source>
</evidence>
<dbReference type="AlphaFoldDB" id="A0A7J9UWE5"/>
<comment type="subcellular location">
    <subcellularLocation>
        <location evidence="1">Cell membrane</location>
        <topology evidence="1">Multi-pass membrane protein</topology>
    </subcellularLocation>
</comment>
<feature type="transmembrane region" description="Helical" evidence="6">
    <location>
        <begin position="30"/>
        <end position="50"/>
    </location>
</feature>
<evidence type="ECO:0000256" key="3">
    <source>
        <dbReference type="ARBA" id="ARBA00022692"/>
    </source>
</evidence>
<dbReference type="RefSeq" id="WP_152231629.1">
    <property type="nucleotide sequence ID" value="NZ_BAAAOT010000051.1"/>
</dbReference>
<comment type="caution">
    <text evidence="8">The sequence shown here is derived from an EMBL/GenBank/DDBJ whole genome shotgun (WGS) entry which is preliminary data.</text>
</comment>
<sequence>MIGTSADGGRLLLGPAEEHDVLLPAAYDTVWSLTLVVAVVLAVVALVHLVRRKDLTSTQAALWALGVLLVPVAGPIVYLLIGRRGKVRAPTTG</sequence>
<keyword evidence="9" id="KW-1185">Reference proteome</keyword>
<accession>A0A7J9UWE5</accession>
<dbReference type="InterPro" id="IPR027379">
    <property type="entry name" value="CLS_N"/>
</dbReference>
<evidence type="ECO:0000313" key="8">
    <source>
        <dbReference type="EMBL" id="MPV88946.1"/>
    </source>
</evidence>
<evidence type="ECO:0000256" key="2">
    <source>
        <dbReference type="ARBA" id="ARBA00022475"/>
    </source>
</evidence>